<accession>A0A3E2WZ08</accession>
<dbReference type="AlphaFoldDB" id="A0A3E2WZ08"/>
<evidence type="ECO:0000313" key="2">
    <source>
        <dbReference type="Proteomes" id="UP000261111"/>
    </source>
</evidence>
<dbReference type="Proteomes" id="UP000261111">
    <property type="component" value="Unassembled WGS sequence"/>
</dbReference>
<gene>
    <name evidence="1" type="ORF">DWX41_05930</name>
</gene>
<proteinExistence type="predicted"/>
<evidence type="ECO:0000313" key="1">
    <source>
        <dbReference type="EMBL" id="RGC33709.1"/>
    </source>
</evidence>
<reference evidence="1 2" key="1">
    <citation type="submission" date="2018-08" db="EMBL/GenBank/DDBJ databases">
        <title>A genome reference for cultivated species of the human gut microbiota.</title>
        <authorList>
            <person name="Zou Y."/>
            <person name="Xue W."/>
            <person name="Luo G."/>
        </authorList>
    </citation>
    <scope>NUCLEOTIDE SEQUENCE [LARGE SCALE GENOMIC DNA]</scope>
    <source>
        <strain evidence="1 2">AF19-21</strain>
    </source>
</reference>
<name>A0A3E2WZ08_9FIRM</name>
<protein>
    <submittedName>
        <fullName evidence="1">Uncharacterized protein</fullName>
    </submittedName>
</protein>
<sequence length="305" mass="35533">MIRESRCDMGIQEYLNDLLGNQLREMKYRYREQIVADIKNRMCSLLSKWDDEEYRRTILFVTDEEALFYEPYAAAEVKEFVVAALRNSMLEVAASVNCTQFKMQDPLSNEKIRQLTSDAIVYFRQCSFASLREEAQSMEFKDVYGQAIKKYPLAWDVLKKTALMTGEILEFAGADQTVSEYEDQKLDCRKYDKVICDGYSLEFDEYLEEALGNLISGHTEVFFVDSFKILTRNFEKVLHVLQIILENGRTFVTCNYYISNGYIEKRKEILRAAHSEKDVLKNLRNMRGTQAELRTILKGLADAEL</sequence>
<organism evidence="1 2">
    <name type="scientific">Hungatella hathewayi</name>
    <dbReference type="NCBI Taxonomy" id="154046"/>
    <lineage>
        <taxon>Bacteria</taxon>
        <taxon>Bacillati</taxon>
        <taxon>Bacillota</taxon>
        <taxon>Clostridia</taxon>
        <taxon>Lachnospirales</taxon>
        <taxon>Lachnospiraceae</taxon>
        <taxon>Hungatella</taxon>
    </lineage>
</organism>
<dbReference type="EMBL" id="QVIA01000005">
    <property type="protein sequence ID" value="RGC33709.1"/>
    <property type="molecule type" value="Genomic_DNA"/>
</dbReference>
<comment type="caution">
    <text evidence="1">The sequence shown here is derived from an EMBL/GenBank/DDBJ whole genome shotgun (WGS) entry which is preliminary data.</text>
</comment>